<reference evidence="2 3" key="1">
    <citation type="submission" date="2016-10" db="EMBL/GenBank/DDBJ databases">
        <title>Draft Genome sequence of Alkanindiges sp. strain H1.</title>
        <authorList>
            <person name="Subhash Y."/>
            <person name="Lee S."/>
        </authorList>
    </citation>
    <scope>NUCLEOTIDE SEQUENCE [LARGE SCALE GENOMIC DNA]</scope>
    <source>
        <strain evidence="2 3">H1</strain>
    </source>
</reference>
<dbReference type="AlphaFoldDB" id="A0A1S8CXF4"/>
<dbReference type="EMBL" id="MLCN01000004">
    <property type="protein sequence ID" value="ONG42024.1"/>
    <property type="molecule type" value="Genomic_DNA"/>
</dbReference>
<feature type="coiled-coil region" evidence="1">
    <location>
        <begin position="21"/>
        <end position="48"/>
    </location>
</feature>
<name>A0A1S8CXF4_9GAMM</name>
<proteinExistence type="predicted"/>
<accession>A0A1S8CXF4</accession>
<gene>
    <name evidence="2" type="ORF">BKE30_01810</name>
</gene>
<evidence type="ECO:0000256" key="1">
    <source>
        <dbReference type="SAM" id="Coils"/>
    </source>
</evidence>
<evidence type="ECO:0000313" key="3">
    <source>
        <dbReference type="Proteomes" id="UP000192132"/>
    </source>
</evidence>
<comment type="caution">
    <text evidence="2">The sequence shown here is derived from an EMBL/GenBank/DDBJ whole genome shotgun (WGS) entry which is preliminary data.</text>
</comment>
<dbReference type="RefSeq" id="WP_076876963.1">
    <property type="nucleotide sequence ID" value="NZ_MLCN01000004.1"/>
</dbReference>
<organism evidence="2 3">
    <name type="scientific">Alkanindiges hydrocarboniclasticus</name>
    <dbReference type="NCBI Taxonomy" id="1907941"/>
    <lineage>
        <taxon>Bacteria</taxon>
        <taxon>Pseudomonadati</taxon>
        <taxon>Pseudomonadota</taxon>
        <taxon>Gammaproteobacteria</taxon>
        <taxon>Moraxellales</taxon>
        <taxon>Moraxellaceae</taxon>
        <taxon>Alkanindiges</taxon>
    </lineage>
</organism>
<keyword evidence="1" id="KW-0175">Coiled coil</keyword>
<evidence type="ECO:0000313" key="2">
    <source>
        <dbReference type="EMBL" id="ONG42024.1"/>
    </source>
</evidence>
<keyword evidence="3" id="KW-1185">Reference proteome</keyword>
<sequence length="160" mass="18149">MGSQVKAVAKRKLIAALVSDMAQTIRDHHSLQQVMELLEKQVELAQMQPFTNLSRAQAKELLEQLQSKVMPQLCTSLCAQSPWFGTTEKRLTGLGSASLYMPVTASSLAQKHQPFTVQQQLQRVSQQTELLREQLQRKIDRLTGVRAKTDEWETVFPEDE</sequence>
<dbReference type="OrthoDB" id="6717329at2"/>
<dbReference type="STRING" id="1907941.BKE30_01810"/>
<protein>
    <submittedName>
        <fullName evidence="2">Uncharacterized protein</fullName>
    </submittedName>
</protein>
<dbReference type="Proteomes" id="UP000192132">
    <property type="component" value="Unassembled WGS sequence"/>
</dbReference>